<accession>A0A665UNJ0</accession>
<evidence type="ECO:0000313" key="11">
    <source>
        <dbReference type="Ensembl" id="ENSENLP00000020885.1"/>
    </source>
</evidence>
<keyword evidence="8 9" id="KW-0456">Lyase</keyword>
<dbReference type="PANTHER" id="PTHR18952:SF200">
    <property type="entry name" value="CARBONIC ANHYDRASE"/>
    <property type="match status" value="1"/>
</dbReference>
<evidence type="ECO:0000256" key="3">
    <source>
        <dbReference type="ARBA" id="ARBA00012925"/>
    </source>
</evidence>
<feature type="domain" description="Alpha-carbonic anhydrase" evidence="10">
    <location>
        <begin position="25"/>
        <end position="290"/>
    </location>
</feature>
<evidence type="ECO:0000256" key="9">
    <source>
        <dbReference type="RuleBase" id="RU367011"/>
    </source>
</evidence>
<gene>
    <name evidence="11" type="primary">LOC115059720</name>
</gene>
<dbReference type="GO" id="GO:0004089">
    <property type="term" value="F:carbonate dehydratase activity"/>
    <property type="evidence" value="ECO:0007669"/>
    <property type="project" value="UniProtKB-UniRule"/>
</dbReference>
<dbReference type="Proteomes" id="UP000472264">
    <property type="component" value="Chromosome 19"/>
</dbReference>
<keyword evidence="6 9" id="KW-0862">Zinc</keyword>
<comment type="similarity">
    <text evidence="2 9">Belongs to the alpha-carbonic anhydrase family.</text>
</comment>
<dbReference type="SUPFAM" id="SSF51069">
    <property type="entry name" value="Carbonic anhydrase"/>
    <property type="match status" value="1"/>
</dbReference>
<evidence type="ECO:0000256" key="8">
    <source>
        <dbReference type="ARBA" id="ARBA00023239"/>
    </source>
</evidence>
<dbReference type="InterPro" id="IPR036398">
    <property type="entry name" value="CA_dom_sf"/>
</dbReference>
<dbReference type="InParanoid" id="A0A665UNJ0"/>
<proteinExistence type="inferred from homology"/>
<keyword evidence="4 9" id="KW-0479">Metal-binding</keyword>
<dbReference type="OrthoDB" id="429145at2759"/>
<comment type="catalytic activity">
    <reaction evidence="9">
        <text>hydrogencarbonate + H(+) = CO2 + H2O</text>
        <dbReference type="Rhea" id="RHEA:10748"/>
        <dbReference type="ChEBI" id="CHEBI:15377"/>
        <dbReference type="ChEBI" id="CHEBI:15378"/>
        <dbReference type="ChEBI" id="CHEBI:16526"/>
        <dbReference type="ChEBI" id="CHEBI:17544"/>
        <dbReference type="EC" id="4.2.1.1"/>
    </reaction>
</comment>
<dbReference type="CDD" id="cd03117">
    <property type="entry name" value="alpha_CA_IV_XV_like"/>
    <property type="match status" value="1"/>
</dbReference>
<dbReference type="PROSITE" id="PS00162">
    <property type="entry name" value="ALPHA_CA_1"/>
    <property type="match status" value="1"/>
</dbReference>
<evidence type="ECO:0000259" key="10">
    <source>
        <dbReference type="PROSITE" id="PS51144"/>
    </source>
</evidence>
<evidence type="ECO:0000313" key="12">
    <source>
        <dbReference type="Proteomes" id="UP000472264"/>
    </source>
</evidence>
<dbReference type="PROSITE" id="PS51144">
    <property type="entry name" value="ALPHA_CA_2"/>
    <property type="match status" value="1"/>
</dbReference>
<evidence type="ECO:0000256" key="2">
    <source>
        <dbReference type="ARBA" id="ARBA00010718"/>
    </source>
</evidence>
<evidence type="ECO:0000256" key="7">
    <source>
        <dbReference type="ARBA" id="ARBA00023180"/>
    </source>
</evidence>
<organism evidence="11 12">
    <name type="scientific">Echeneis naucrates</name>
    <name type="common">Live sharksucker</name>
    <dbReference type="NCBI Taxonomy" id="173247"/>
    <lineage>
        <taxon>Eukaryota</taxon>
        <taxon>Metazoa</taxon>
        <taxon>Chordata</taxon>
        <taxon>Craniata</taxon>
        <taxon>Vertebrata</taxon>
        <taxon>Euteleostomi</taxon>
        <taxon>Actinopterygii</taxon>
        <taxon>Neopterygii</taxon>
        <taxon>Teleostei</taxon>
        <taxon>Neoteleostei</taxon>
        <taxon>Acanthomorphata</taxon>
        <taxon>Carangaria</taxon>
        <taxon>Carangiformes</taxon>
        <taxon>Echeneidae</taxon>
        <taxon>Echeneis</taxon>
    </lineage>
</organism>
<comment type="function">
    <text evidence="9">Reversible hydration of carbon dioxide.</text>
</comment>
<dbReference type="InterPro" id="IPR001148">
    <property type="entry name" value="CA_dom"/>
</dbReference>
<dbReference type="InterPro" id="IPR018338">
    <property type="entry name" value="Carbonic_anhydrase_a-class_CS"/>
</dbReference>
<dbReference type="OMA" id="AIAWCYH"/>
<dbReference type="Pfam" id="PF00194">
    <property type="entry name" value="Carb_anhydrase"/>
    <property type="match status" value="1"/>
</dbReference>
<dbReference type="AlphaFoldDB" id="A0A665UNJ0"/>
<reference evidence="11" key="2">
    <citation type="submission" date="2025-08" db="UniProtKB">
        <authorList>
            <consortium name="Ensembl"/>
        </authorList>
    </citation>
    <scope>IDENTIFICATION</scope>
</reference>
<dbReference type="GeneID" id="115059720"/>
<sequence length="310" mass="33620">MNSLAAAALVLCALVPSVLSASNTIAWCYHDPSCNDTNWPVISPRFCNGSKQSPINIVTADATADANLTAFTFTNYDNVSVMDEIKNTGKTVRVSFRSGSSVSGGNLPEAYDGLQFHLHWGNGSSVPGSEHTVNGKRYPMELHIVNIKSSLNGNITQALADPTGLAALGFFIEVMPDATAQPESWKNLTNYLTSISNKDEAVSLVPAFSLDDLLHGVDRTKYYRYYGSLTTPTCDEVIIWTVFKEPIKVSKDLIDLFSTTLRISNSSSPLMTNVYRNVQPTLAVTTQASSASKTCYSLGLLAMSIFLARH</sequence>
<evidence type="ECO:0000256" key="4">
    <source>
        <dbReference type="ARBA" id="ARBA00022723"/>
    </source>
</evidence>
<dbReference type="GO" id="GO:0005886">
    <property type="term" value="C:plasma membrane"/>
    <property type="evidence" value="ECO:0007669"/>
    <property type="project" value="TreeGrafter"/>
</dbReference>
<reference evidence="11" key="3">
    <citation type="submission" date="2025-09" db="UniProtKB">
        <authorList>
            <consortium name="Ensembl"/>
        </authorList>
    </citation>
    <scope>IDENTIFICATION</scope>
</reference>
<feature type="signal peptide" evidence="9">
    <location>
        <begin position="1"/>
        <end position="20"/>
    </location>
</feature>
<reference evidence="11" key="1">
    <citation type="submission" date="2021-04" db="EMBL/GenBank/DDBJ databases">
        <authorList>
            <consortium name="Wellcome Sanger Institute Data Sharing"/>
        </authorList>
    </citation>
    <scope>NUCLEOTIDE SEQUENCE [LARGE SCALE GENOMIC DNA]</scope>
</reference>
<dbReference type="GO" id="GO:0008270">
    <property type="term" value="F:zinc ion binding"/>
    <property type="evidence" value="ECO:0007669"/>
    <property type="project" value="UniProtKB-UniRule"/>
</dbReference>
<dbReference type="Ensembl" id="ENSENLT00000021620.1">
    <property type="protein sequence ID" value="ENSENLP00000020885.1"/>
    <property type="gene ID" value="ENSENLG00000009527.1"/>
</dbReference>
<dbReference type="Gene3D" id="3.10.200.10">
    <property type="entry name" value="Alpha carbonic anhydrase"/>
    <property type="match status" value="1"/>
</dbReference>
<dbReference type="SMART" id="SM01057">
    <property type="entry name" value="Carb_anhydrase"/>
    <property type="match status" value="1"/>
</dbReference>
<evidence type="ECO:0000256" key="6">
    <source>
        <dbReference type="ARBA" id="ARBA00022833"/>
    </source>
</evidence>
<feature type="chain" id="PRO_5025706908" description="Carbonic anhydrase" evidence="9">
    <location>
        <begin position="21"/>
        <end position="310"/>
    </location>
</feature>
<dbReference type="EC" id="4.2.1.1" evidence="3 9"/>
<keyword evidence="12" id="KW-1185">Reference proteome</keyword>
<dbReference type="CTD" id="791844"/>
<dbReference type="InterPro" id="IPR041874">
    <property type="entry name" value="CA4/CA15"/>
</dbReference>
<name>A0A665UNJ0_ECHNA</name>
<dbReference type="FunFam" id="3.10.200.10:FF:000003">
    <property type="entry name" value="Carbonic anhydrase 12"/>
    <property type="match status" value="1"/>
</dbReference>
<keyword evidence="5 9" id="KW-0732">Signal</keyword>
<comment type="cofactor">
    <cofactor evidence="1 9">
        <name>Zn(2+)</name>
        <dbReference type="ChEBI" id="CHEBI:29105"/>
    </cofactor>
</comment>
<protein>
    <recommendedName>
        <fullName evidence="3 9">Carbonic anhydrase</fullName>
        <ecNumber evidence="3 9">4.2.1.1</ecNumber>
    </recommendedName>
</protein>
<keyword evidence="7" id="KW-0325">Glycoprotein</keyword>
<evidence type="ECO:0000256" key="5">
    <source>
        <dbReference type="ARBA" id="ARBA00022729"/>
    </source>
</evidence>
<dbReference type="InterPro" id="IPR023561">
    <property type="entry name" value="Carbonic_anhydrase_a-class"/>
</dbReference>
<evidence type="ECO:0000256" key="1">
    <source>
        <dbReference type="ARBA" id="ARBA00001947"/>
    </source>
</evidence>
<dbReference type="PANTHER" id="PTHR18952">
    <property type="entry name" value="CARBONIC ANHYDRASE"/>
    <property type="match status" value="1"/>
</dbReference>
<dbReference type="RefSeq" id="XP_029383233.1">
    <property type="nucleotide sequence ID" value="XM_029527373.1"/>
</dbReference>